<reference evidence="2" key="1">
    <citation type="submission" date="2020-02" db="EMBL/GenBank/DDBJ databases">
        <authorList>
            <person name="Meier V. D."/>
        </authorList>
    </citation>
    <scope>NUCLEOTIDE SEQUENCE</scope>
    <source>
        <strain evidence="2">AVDCRST_MAG60</strain>
    </source>
</reference>
<dbReference type="EMBL" id="CADCUN010000027">
    <property type="protein sequence ID" value="CAA9373505.1"/>
    <property type="molecule type" value="Genomic_DNA"/>
</dbReference>
<accession>A0A6J4N2Y0</accession>
<dbReference type="AlphaFoldDB" id="A0A6J4N2Y0"/>
<protein>
    <submittedName>
        <fullName evidence="2">Uncharacterized protein</fullName>
    </submittedName>
</protein>
<organism evidence="2">
    <name type="scientific">uncultured Nocardioides sp</name>
    <dbReference type="NCBI Taxonomy" id="198441"/>
    <lineage>
        <taxon>Bacteria</taxon>
        <taxon>Bacillati</taxon>
        <taxon>Actinomycetota</taxon>
        <taxon>Actinomycetes</taxon>
        <taxon>Propionibacteriales</taxon>
        <taxon>Nocardioidaceae</taxon>
        <taxon>Nocardioides</taxon>
        <taxon>environmental samples</taxon>
    </lineage>
</organism>
<gene>
    <name evidence="2" type="ORF">AVDCRST_MAG60-281</name>
</gene>
<sequence length="52" mass="5726">EREPAGPPPTEHRPPPERRAETQRHAGAGCPRSDRRACRGVPAHHLGALHHL</sequence>
<name>A0A6J4N2Y0_9ACTN</name>
<feature type="region of interest" description="Disordered" evidence="1">
    <location>
        <begin position="1"/>
        <end position="38"/>
    </location>
</feature>
<feature type="non-terminal residue" evidence="2">
    <location>
        <position position="1"/>
    </location>
</feature>
<evidence type="ECO:0000256" key="1">
    <source>
        <dbReference type="SAM" id="MobiDB-lite"/>
    </source>
</evidence>
<evidence type="ECO:0000313" key="2">
    <source>
        <dbReference type="EMBL" id="CAA9373505.1"/>
    </source>
</evidence>
<proteinExistence type="predicted"/>
<feature type="non-terminal residue" evidence="2">
    <location>
        <position position="52"/>
    </location>
</feature>
<feature type="compositionally biased region" description="Basic and acidic residues" evidence="1">
    <location>
        <begin position="1"/>
        <end position="24"/>
    </location>
</feature>